<proteinExistence type="predicted"/>
<sequence>MSLLTSRGMMVDKEAPRLAAVLASPWTTLALVAVAVVQQLVGHIDCDVSWFITFAEKVADGAVPYVDITDPNPPAAFLMLVPAVKLARALGLAVEPVVAALVFFAAFVSLTLCAAIFRGGARRSREDWGLLLNAAIFLLLVTPEIVFAEREHVALLALAPMLATLDVRAEGGRVATPLRLLAGLGAGVAVCFKPFFVLAIILPAVALALRERSPRLLISAEMFAAAALCLLYAAMTLLFFPAYTHYALPVIVDVYQPARDAWFKLALQTAAPFNIAALLALAVVSARGFAHPPAAPGFVLPAAARVCAFASLGFLLGFFIQGKGWSNHAWPGLALALMAWCFFALDPHPRARAAREGRVFKFVFVPIFFVAPALFGAAPLLTNLEEHAGLRAAIAGVAPPRPRLIAMARQLDFGHPVTRQLGGTWVGRPNALWMASFAAHLLSDAPDDATRARLEAWRRRDLAGFVEDVREGRPDVIIVEDKGTREWVLKQPEAAGALDGYERTAQAEEIEIWTRTPR</sequence>
<organism evidence="2 3">
    <name type="scientific">Methylocystis echinoides</name>
    <dbReference type="NCBI Taxonomy" id="29468"/>
    <lineage>
        <taxon>Bacteria</taxon>
        <taxon>Pseudomonadati</taxon>
        <taxon>Pseudomonadota</taxon>
        <taxon>Alphaproteobacteria</taxon>
        <taxon>Hyphomicrobiales</taxon>
        <taxon>Methylocystaceae</taxon>
        <taxon>Methylocystis</taxon>
    </lineage>
</organism>
<feature type="transmembrane region" description="Helical" evidence="1">
    <location>
        <begin position="97"/>
        <end position="117"/>
    </location>
</feature>
<feature type="transmembrane region" description="Helical" evidence="1">
    <location>
        <begin position="180"/>
        <end position="209"/>
    </location>
</feature>
<feature type="transmembrane region" description="Helical" evidence="1">
    <location>
        <begin position="129"/>
        <end position="148"/>
    </location>
</feature>
<comment type="caution">
    <text evidence="2">The sequence shown here is derived from an EMBL/GenBank/DDBJ whole genome shotgun (WGS) entry which is preliminary data.</text>
</comment>
<feature type="transmembrane region" description="Helical" evidence="1">
    <location>
        <begin position="328"/>
        <end position="347"/>
    </location>
</feature>
<feature type="transmembrane region" description="Helical" evidence="1">
    <location>
        <begin position="359"/>
        <end position="381"/>
    </location>
</feature>
<evidence type="ECO:0000313" key="3">
    <source>
        <dbReference type="Proteomes" id="UP001144323"/>
    </source>
</evidence>
<protein>
    <submittedName>
        <fullName evidence="2">Uncharacterized protein</fullName>
    </submittedName>
</protein>
<dbReference type="AlphaFoldDB" id="A0A9W6GW15"/>
<keyword evidence="3" id="KW-1185">Reference proteome</keyword>
<feature type="transmembrane region" description="Helical" evidence="1">
    <location>
        <begin position="298"/>
        <end position="322"/>
    </location>
</feature>
<accession>A0A9W6GW15</accession>
<feature type="transmembrane region" description="Helical" evidence="1">
    <location>
        <begin position="216"/>
        <end position="241"/>
    </location>
</feature>
<reference evidence="2" key="1">
    <citation type="journal article" date="2023" name="Int. J. Syst. Evol. Microbiol.">
        <title>Methylocystis iwaonis sp. nov., a type II methane-oxidizing bacterium from surface soil of a rice paddy field in Japan, and emended description of the genus Methylocystis (ex Whittenbury et al. 1970) Bowman et al. 1993.</title>
        <authorList>
            <person name="Kaise H."/>
            <person name="Sawadogo J.B."/>
            <person name="Alam M.S."/>
            <person name="Ueno C."/>
            <person name="Dianou D."/>
            <person name="Shinjo R."/>
            <person name="Asakawa S."/>
        </authorList>
    </citation>
    <scope>NUCLEOTIDE SEQUENCE</scope>
    <source>
        <strain evidence="2">LMG27198</strain>
    </source>
</reference>
<keyword evidence="1" id="KW-0472">Membrane</keyword>
<keyword evidence="1" id="KW-0812">Transmembrane</keyword>
<dbReference type="EMBL" id="BSEC01000001">
    <property type="protein sequence ID" value="GLI93991.1"/>
    <property type="molecule type" value="Genomic_DNA"/>
</dbReference>
<feature type="transmembrane region" description="Helical" evidence="1">
    <location>
        <begin position="261"/>
        <end position="286"/>
    </location>
</feature>
<name>A0A9W6GW15_9HYPH</name>
<evidence type="ECO:0000313" key="2">
    <source>
        <dbReference type="EMBL" id="GLI93991.1"/>
    </source>
</evidence>
<dbReference type="RefSeq" id="WP_281804018.1">
    <property type="nucleotide sequence ID" value="NZ_BSEC01000001.1"/>
</dbReference>
<dbReference type="Proteomes" id="UP001144323">
    <property type="component" value="Unassembled WGS sequence"/>
</dbReference>
<keyword evidence="1" id="KW-1133">Transmembrane helix</keyword>
<evidence type="ECO:0000256" key="1">
    <source>
        <dbReference type="SAM" id="Phobius"/>
    </source>
</evidence>
<gene>
    <name evidence="2" type="ORF">LMG27198_29830</name>
</gene>